<dbReference type="Proteomes" id="UP000198755">
    <property type="component" value="Unassembled WGS sequence"/>
</dbReference>
<evidence type="ECO:0000256" key="3">
    <source>
        <dbReference type="ARBA" id="ARBA00023274"/>
    </source>
</evidence>
<dbReference type="PANTHER" id="PTHR21349:SF0">
    <property type="entry name" value="LARGE RIBOSOMAL SUBUNIT PROTEIN BL21M"/>
    <property type="match status" value="1"/>
</dbReference>
<organism evidence="6 7">
    <name type="scientific">Methylocapsa palsarum</name>
    <dbReference type="NCBI Taxonomy" id="1612308"/>
    <lineage>
        <taxon>Bacteria</taxon>
        <taxon>Pseudomonadati</taxon>
        <taxon>Pseudomonadota</taxon>
        <taxon>Alphaproteobacteria</taxon>
        <taxon>Hyphomicrobiales</taxon>
        <taxon>Beijerinckiaceae</taxon>
        <taxon>Methylocapsa</taxon>
    </lineage>
</organism>
<dbReference type="RefSeq" id="WP_091685418.1">
    <property type="nucleotide sequence ID" value="NZ_FOSN01000017.1"/>
</dbReference>
<evidence type="ECO:0000256" key="1">
    <source>
        <dbReference type="ARBA" id="ARBA00008563"/>
    </source>
</evidence>
<dbReference type="GO" id="GO:0005840">
    <property type="term" value="C:ribosome"/>
    <property type="evidence" value="ECO:0007669"/>
    <property type="project" value="UniProtKB-KW"/>
</dbReference>
<dbReference type="GO" id="GO:0019843">
    <property type="term" value="F:rRNA binding"/>
    <property type="evidence" value="ECO:0007669"/>
    <property type="project" value="UniProtKB-UniRule"/>
</dbReference>
<evidence type="ECO:0000256" key="4">
    <source>
        <dbReference type="HAMAP-Rule" id="MF_01363"/>
    </source>
</evidence>
<evidence type="ECO:0000256" key="2">
    <source>
        <dbReference type="ARBA" id="ARBA00022980"/>
    </source>
</evidence>
<comment type="subunit">
    <text evidence="4">Part of the 50S ribosomal subunit. Contacts protein L20.</text>
</comment>
<keyword evidence="4 5" id="KW-0694">RNA-binding</keyword>
<protein>
    <recommendedName>
        <fullName evidence="4">Large ribosomal subunit protein bL21</fullName>
    </recommendedName>
</protein>
<dbReference type="InterPro" id="IPR036164">
    <property type="entry name" value="bL21-like_sf"/>
</dbReference>
<dbReference type="GO" id="GO:0003735">
    <property type="term" value="F:structural constituent of ribosome"/>
    <property type="evidence" value="ECO:0007669"/>
    <property type="project" value="InterPro"/>
</dbReference>
<keyword evidence="4 5" id="KW-0699">rRNA-binding</keyword>
<dbReference type="NCBIfam" id="TIGR00061">
    <property type="entry name" value="L21"/>
    <property type="match status" value="1"/>
</dbReference>
<keyword evidence="7" id="KW-1185">Reference proteome</keyword>
<keyword evidence="3 4" id="KW-0687">Ribonucleoprotein</keyword>
<sequence length="115" mass="12004">MFAVIKTGGKQYCVAVEDTITVMTLEGAPGDPVTFGEVLMLSDAGASSVGAPFIEGASVSGEIVEQKRGPKVIAFKKRRRQNSKRKRGHRQDLTLVKITGVSGANSARTGAAAAV</sequence>
<dbReference type="EMBL" id="FOSN01000017">
    <property type="protein sequence ID" value="SFK72949.1"/>
    <property type="molecule type" value="Genomic_DNA"/>
</dbReference>
<evidence type="ECO:0000313" key="6">
    <source>
        <dbReference type="EMBL" id="SFK72949.1"/>
    </source>
</evidence>
<comment type="function">
    <text evidence="4 5">This protein binds to 23S rRNA in the presence of protein L20.</text>
</comment>
<dbReference type="GO" id="GO:0006412">
    <property type="term" value="P:translation"/>
    <property type="evidence" value="ECO:0007669"/>
    <property type="project" value="UniProtKB-UniRule"/>
</dbReference>
<dbReference type="SUPFAM" id="SSF141091">
    <property type="entry name" value="L21p-like"/>
    <property type="match status" value="1"/>
</dbReference>
<evidence type="ECO:0000313" key="7">
    <source>
        <dbReference type="Proteomes" id="UP000198755"/>
    </source>
</evidence>
<evidence type="ECO:0000256" key="5">
    <source>
        <dbReference type="RuleBase" id="RU000562"/>
    </source>
</evidence>
<dbReference type="InterPro" id="IPR028909">
    <property type="entry name" value="bL21-like"/>
</dbReference>
<keyword evidence="2 4" id="KW-0689">Ribosomal protein</keyword>
<dbReference type="GO" id="GO:1990904">
    <property type="term" value="C:ribonucleoprotein complex"/>
    <property type="evidence" value="ECO:0007669"/>
    <property type="project" value="UniProtKB-KW"/>
</dbReference>
<accession>A0A1I4BXX1</accession>
<dbReference type="STRING" id="1612308.SAMN05444581_11712"/>
<dbReference type="Pfam" id="PF00829">
    <property type="entry name" value="Ribosomal_L21p"/>
    <property type="match status" value="1"/>
</dbReference>
<dbReference type="PANTHER" id="PTHR21349">
    <property type="entry name" value="50S RIBOSOMAL PROTEIN L21"/>
    <property type="match status" value="1"/>
</dbReference>
<proteinExistence type="inferred from homology"/>
<name>A0A1I4BXX1_9HYPH</name>
<dbReference type="AlphaFoldDB" id="A0A1I4BXX1"/>
<dbReference type="OrthoDB" id="9813334at2"/>
<reference evidence="6 7" key="1">
    <citation type="submission" date="2016-10" db="EMBL/GenBank/DDBJ databases">
        <authorList>
            <person name="de Groot N.N."/>
        </authorList>
    </citation>
    <scope>NUCLEOTIDE SEQUENCE [LARGE SCALE GENOMIC DNA]</scope>
    <source>
        <strain evidence="6 7">NE2</strain>
    </source>
</reference>
<dbReference type="InterPro" id="IPR001787">
    <property type="entry name" value="Ribosomal_bL21"/>
</dbReference>
<dbReference type="HAMAP" id="MF_01363">
    <property type="entry name" value="Ribosomal_bL21"/>
    <property type="match status" value="1"/>
</dbReference>
<comment type="similarity">
    <text evidence="1 4 5">Belongs to the bacterial ribosomal protein bL21 family.</text>
</comment>
<dbReference type="GO" id="GO:0005737">
    <property type="term" value="C:cytoplasm"/>
    <property type="evidence" value="ECO:0007669"/>
    <property type="project" value="UniProtKB-ARBA"/>
</dbReference>
<gene>
    <name evidence="4" type="primary">rplU</name>
    <name evidence="6" type="ORF">SAMN05444581_11712</name>
</gene>